<dbReference type="Gene3D" id="1.20.58.110">
    <property type="entry name" value="Ribosomal protein S20"/>
    <property type="match status" value="1"/>
</dbReference>
<dbReference type="GO" id="GO:0015935">
    <property type="term" value="C:small ribosomal subunit"/>
    <property type="evidence" value="ECO:0007669"/>
    <property type="project" value="TreeGrafter"/>
</dbReference>
<dbReference type="HAMAP" id="MF_00500">
    <property type="entry name" value="Ribosomal_bS20"/>
    <property type="match status" value="1"/>
</dbReference>
<keyword evidence="4 8" id="KW-0694">RNA-binding</keyword>
<dbReference type="InterPro" id="IPR002583">
    <property type="entry name" value="Ribosomal_bS20"/>
</dbReference>
<dbReference type="Pfam" id="PF01649">
    <property type="entry name" value="Ribosomal_S20p"/>
    <property type="match status" value="1"/>
</dbReference>
<gene>
    <name evidence="8" type="primary">rpsT</name>
    <name evidence="10" type="ORF">A2557_08605</name>
</gene>
<evidence type="ECO:0000256" key="9">
    <source>
        <dbReference type="SAM" id="MobiDB-lite"/>
    </source>
</evidence>
<dbReference type="GO" id="GO:0003735">
    <property type="term" value="F:structural constituent of ribosome"/>
    <property type="evidence" value="ECO:0007669"/>
    <property type="project" value="InterPro"/>
</dbReference>
<sequence length="88" mass="9704">MANHKSAIKRALQSEKNRQRNRVVRGSLRTEIKKFNALLEGGEKDKALALLPTVHKLIDKAATKGVVTKSTASRKKSRTTLALNKALV</sequence>
<feature type="region of interest" description="Disordered" evidence="9">
    <location>
        <begin position="68"/>
        <end position="88"/>
    </location>
</feature>
<protein>
    <recommendedName>
        <fullName evidence="7 8">Small ribosomal subunit protein bS20</fullName>
    </recommendedName>
</protein>
<proteinExistence type="inferred from homology"/>
<keyword evidence="3 8" id="KW-0699">rRNA-binding</keyword>
<evidence type="ECO:0000256" key="6">
    <source>
        <dbReference type="ARBA" id="ARBA00023274"/>
    </source>
</evidence>
<keyword evidence="5 8" id="KW-0689">Ribosomal protein</keyword>
<accession>A0A1F6H3T0</accession>
<dbReference type="AlphaFoldDB" id="A0A1F6H3T0"/>
<evidence type="ECO:0000313" key="10">
    <source>
        <dbReference type="EMBL" id="OGH05022.1"/>
    </source>
</evidence>
<evidence type="ECO:0000256" key="1">
    <source>
        <dbReference type="ARBA" id="ARBA00003134"/>
    </source>
</evidence>
<evidence type="ECO:0000256" key="7">
    <source>
        <dbReference type="ARBA" id="ARBA00035136"/>
    </source>
</evidence>
<evidence type="ECO:0000256" key="4">
    <source>
        <dbReference type="ARBA" id="ARBA00022884"/>
    </source>
</evidence>
<evidence type="ECO:0000256" key="8">
    <source>
        <dbReference type="HAMAP-Rule" id="MF_00500"/>
    </source>
</evidence>
<feature type="region of interest" description="Disordered" evidence="9">
    <location>
        <begin position="1"/>
        <end position="23"/>
    </location>
</feature>
<dbReference type="GO" id="GO:0070181">
    <property type="term" value="F:small ribosomal subunit rRNA binding"/>
    <property type="evidence" value="ECO:0007669"/>
    <property type="project" value="TreeGrafter"/>
</dbReference>
<dbReference type="FunFam" id="1.20.58.110:FF:000001">
    <property type="entry name" value="30S ribosomal protein S20"/>
    <property type="match status" value="1"/>
</dbReference>
<evidence type="ECO:0000256" key="3">
    <source>
        <dbReference type="ARBA" id="ARBA00022730"/>
    </source>
</evidence>
<dbReference type="InterPro" id="IPR036510">
    <property type="entry name" value="Ribosomal_bS20_sf"/>
</dbReference>
<dbReference type="EMBL" id="MFNF01000001">
    <property type="protein sequence ID" value="OGH05022.1"/>
    <property type="molecule type" value="Genomic_DNA"/>
</dbReference>
<dbReference type="GO" id="GO:0006412">
    <property type="term" value="P:translation"/>
    <property type="evidence" value="ECO:0007669"/>
    <property type="project" value="UniProtKB-UniRule"/>
</dbReference>
<name>A0A1F6H3T0_9PROT</name>
<dbReference type="Proteomes" id="UP000177583">
    <property type="component" value="Unassembled WGS sequence"/>
</dbReference>
<comment type="caution">
    <text evidence="10">The sequence shown here is derived from an EMBL/GenBank/DDBJ whole genome shotgun (WGS) entry which is preliminary data.</text>
</comment>
<organism evidence="10 11">
    <name type="scientific">Candidatus Lambdaproteobacteria bacterium RIFOXYD2_FULL_56_26</name>
    <dbReference type="NCBI Taxonomy" id="1817773"/>
    <lineage>
        <taxon>Bacteria</taxon>
        <taxon>Pseudomonadati</taxon>
        <taxon>Pseudomonadota</taxon>
        <taxon>Candidatus Lambdaproteobacteria</taxon>
    </lineage>
</organism>
<dbReference type="PANTHER" id="PTHR33398:SF1">
    <property type="entry name" value="SMALL RIBOSOMAL SUBUNIT PROTEIN BS20C"/>
    <property type="match status" value="1"/>
</dbReference>
<dbReference type="NCBIfam" id="TIGR00029">
    <property type="entry name" value="S20"/>
    <property type="match status" value="1"/>
</dbReference>
<comment type="similarity">
    <text evidence="2 8">Belongs to the bacterial ribosomal protein bS20 family.</text>
</comment>
<evidence type="ECO:0000256" key="2">
    <source>
        <dbReference type="ARBA" id="ARBA00007634"/>
    </source>
</evidence>
<dbReference type="PANTHER" id="PTHR33398">
    <property type="entry name" value="30S RIBOSOMAL PROTEIN S20"/>
    <property type="match status" value="1"/>
</dbReference>
<evidence type="ECO:0000313" key="11">
    <source>
        <dbReference type="Proteomes" id="UP000177583"/>
    </source>
</evidence>
<keyword evidence="6 8" id="KW-0687">Ribonucleoprotein</keyword>
<dbReference type="SUPFAM" id="SSF46992">
    <property type="entry name" value="Ribosomal protein S20"/>
    <property type="match status" value="1"/>
</dbReference>
<reference evidence="10 11" key="1">
    <citation type="journal article" date="2016" name="Nat. Commun.">
        <title>Thousands of microbial genomes shed light on interconnected biogeochemical processes in an aquifer system.</title>
        <authorList>
            <person name="Anantharaman K."/>
            <person name="Brown C.T."/>
            <person name="Hug L.A."/>
            <person name="Sharon I."/>
            <person name="Castelle C.J."/>
            <person name="Probst A.J."/>
            <person name="Thomas B.C."/>
            <person name="Singh A."/>
            <person name="Wilkins M.J."/>
            <person name="Karaoz U."/>
            <person name="Brodie E.L."/>
            <person name="Williams K.H."/>
            <person name="Hubbard S.S."/>
            <person name="Banfield J.F."/>
        </authorList>
    </citation>
    <scope>NUCLEOTIDE SEQUENCE [LARGE SCALE GENOMIC DNA]</scope>
</reference>
<comment type="function">
    <text evidence="1 8">Binds directly to 16S ribosomal RNA.</text>
</comment>
<evidence type="ECO:0000256" key="5">
    <source>
        <dbReference type="ARBA" id="ARBA00022980"/>
    </source>
</evidence>